<proteinExistence type="predicted"/>
<protein>
    <recommendedName>
        <fullName evidence="1">SAP domain-containing protein</fullName>
    </recommendedName>
</protein>
<organism evidence="2 3">
    <name type="scientific">Rossellomorea vietnamensis</name>
    <dbReference type="NCBI Taxonomy" id="218284"/>
    <lineage>
        <taxon>Bacteria</taxon>
        <taxon>Bacillati</taxon>
        <taxon>Bacillota</taxon>
        <taxon>Bacilli</taxon>
        <taxon>Bacillales</taxon>
        <taxon>Bacillaceae</taxon>
        <taxon>Rossellomorea</taxon>
    </lineage>
</organism>
<dbReference type="Proteomes" id="UP000322267">
    <property type="component" value="Unassembled WGS sequence"/>
</dbReference>
<feature type="domain" description="SAP" evidence="1">
    <location>
        <begin position="8"/>
        <end position="42"/>
    </location>
</feature>
<reference evidence="2 3" key="1">
    <citation type="submission" date="2019-08" db="EMBL/GenBank/DDBJ databases">
        <title>Bacillus genomes from the desert of Cuatro Cienegas, Coahuila.</title>
        <authorList>
            <person name="Olmedo-Alvarez G."/>
        </authorList>
    </citation>
    <scope>NUCLEOTIDE SEQUENCE [LARGE SCALE GENOMIC DNA]</scope>
    <source>
        <strain evidence="2 3">CH34_1T</strain>
    </source>
</reference>
<name>A0A5D4NYD8_9BACI</name>
<dbReference type="InterPro" id="IPR003034">
    <property type="entry name" value="SAP_dom"/>
</dbReference>
<accession>A0A5D4NYD8</accession>
<evidence type="ECO:0000313" key="2">
    <source>
        <dbReference type="EMBL" id="TYS18484.1"/>
    </source>
</evidence>
<dbReference type="EMBL" id="VTEI01000002">
    <property type="protein sequence ID" value="TYS18484.1"/>
    <property type="molecule type" value="Genomic_DNA"/>
</dbReference>
<dbReference type="PROSITE" id="PS50800">
    <property type="entry name" value="SAP"/>
    <property type="match status" value="1"/>
</dbReference>
<sequence>MQVVSDVMSNINLERIRMFNRRHGLRVSGTKNELVNLIKESVVSGIINQTEVEEFLAEEIAHGKNRILFVSSFPDSAVANLQNVEAIRDALRMKGLRTVNFNNLHTISCPENLELAYLKIHEEQLVNKISLCFSKTVIIKGAIDEEGEELPPRNETEYVWVDILPTDKKIHIKMRQRSGNVWVNNSRIKELYDEISTIVRETFSLAPKSMEGVKNILYKMFKDLTETAEQPFTAAVAPLEEKITTFAEEVAGEVGLHSPYDPVDLPHRLKRLLERALIQQDFHIYEGYFEGKRGIVNRIYFSDATGASVNARSSEVEEGIAVADIYFDTKESIEKLQKFDKIWITWFYKRTGQPLEKIETKFEVAKEHFVIHFLYAYTTKEMQNHVFSNFKHFEELPPDR</sequence>
<dbReference type="RefSeq" id="WP_148938162.1">
    <property type="nucleotide sequence ID" value="NZ_VTEI01000002.1"/>
</dbReference>
<evidence type="ECO:0000313" key="3">
    <source>
        <dbReference type="Proteomes" id="UP000322267"/>
    </source>
</evidence>
<dbReference type="OrthoDB" id="2554226at2"/>
<gene>
    <name evidence="2" type="ORF">FZC78_02795</name>
</gene>
<evidence type="ECO:0000259" key="1">
    <source>
        <dbReference type="PROSITE" id="PS50800"/>
    </source>
</evidence>
<dbReference type="AlphaFoldDB" id="A0A5D4NYD8"/>
<comment type="caution">
    <text evidence="2">The sequence shown here is derived from an EMBL/GenBank/DDBJ whole genome shotgun (WGS) entry which is preliminary data.</text>
</comment>